<feature type="transmembrane region" description="Helical" evidence="1">
    <location>
        <begin position="451"/>
        <end position="471"/>
    </location>
</feature>
<dbReference type="OrthoDB" id="4973253at2"/>
<feature type="domain" description="DUF2207" evidence="3">
    <location>
        <begin position="69"/>
        <end position="205"/>
    </location>
</feature>
<evidence type="ECO:0000313" key="5">
    <source>
        <dbReference type="EMBL" id="SKC53486.1"/>
    </source>
</evidence>
<evidence type="ECO:0000259" key="3">
    <source>
        <dbReference type="Pfam" id="PF09972"/>
    </source>
</evidence>
<protein>
    <submittedName>
        <fullName evidence="5">Predicted membrane protein</fullName>
    </submittedName>
</protein>
<dbReference type="Proteomes" id="UP000190857">
    <property type="component" value="Unassembled WGS sequence"/>
</dbReference>
<dbReference type="RefSeq" id="WP_143785361.1">
    <property type="nucleotide sequence ID" value="NZ_FUZP01000001.1"/>
</dbReference>
<keyword evidence="1" id="KW-0812">Transmembrane</keyword>
<keyword evidence="1" id="KW-0472">Membrane</keyword>
<proteinExistence type="predicted"/>
<keyword evidence="1" id="KW-1133">Transmembrane helix</keyword>
<sequence length="621" mass="65376">MRRRRETGFRARLTALIAVTAGGVLALAGATSAMAGSLHASDDDNVSNFTFSQFDARYLVDRDSDGYSTLDATETFVAEFPDFDQNKGIIRAIPETYEGVPLDTTVESVVDESGQDVPYELDNDNGFITLALGTDDYVRGEQTYVIHYTQKNVVGTFEDTDADEFYWDMPGTGFAQPFAEASATVEIAPGLVDSLTGNSACYVGRQGSTDDCALTEQATGSGTSFTIAPQELQPSNTFTVAIGFDKGTFTQPVRPATLPMFTVVPGVVGGLGLVATGIAGLLRRRSTRDHAGRGTIIPQYSEPADLDLYTASNLIGKESKATSAQIIRLAVRRNLRIIQDEGAQNEHGKGDGFLVEYIGANGATETDLATLRILFGHELVPGAIRDLGAKSETLTTALNTQQSKAGSKAKAAGYRRRANVAGAAVLRIIAGLVAVAGVVIMIAAIPSYGSNAWTVIGGFGGVALFILTCVLTSPREALTAEGAERRDYLLGMKEYLTLAEADRFRVLQSPQGAERVDVGDNRQVLKVYEKLLPYAVLWDVEEDWADALSAYYAQAGYAPDWYASNAGFNAALFHANIASMSATSVAASTPWSSSGGSSSFGGSMGGGFAGGGGGGGGGGGR</sequence>
<dbReference type="InterPro" id="IPR018702">
    <property type="entry name" value="DUF2207"/>
</dbReference>
<dbReference type="STRING" id="123320.SAMN06309945_1756"/>
<dbReference type="Pfam" id="PF09972">
    <property type="entry name" value="DUF2207"/>
    <property type="match status" value="1"/>
</dbReference>
<feature type="signal peptide" evidence="2">
    <location>
        <begin position="1"/>
        <end position="35"/>
    </location>
</feature>
<accession>A0A1T5JQ29</accession>
<dbReference type="InterPro" id="IPR048389">
    <property type="entry name" value="YciQ-like_C"/>
</dbReference>
<keyword evidence="2" id="KW-0732">Signal</keyword>
<dbReference type="Pfam" id="PF20990">
    <property type="entry name" value="DUF2207_C"/>
    <property type="match status" value="1"/>
</dbReference>
<feature type="chain" id="PRO_5038445618" evidence="2">
    <location>
        <begin position="36"/>
        <end position="621"/>
    </location>
</feature>
<dbReference type="AlphaFoldDB" id="A0A1T5JQ29"/>
<feature type="transmembrane region" description="Helical" evidence="1">
    <location>
        <begin position="424"/>
        <end position="445"/>
    </location>
</feature>
<evidence type="ECO:0000259" key="4">
    <source>
        <dbReference type="Pfam" id="PF20990"/>
    </source>
</evidence>
<feature type="domain" description="Predicted membrane protein YciQ-like C-terminal" evidence="4">
    <location>
        <begin position="318"/>
        <end position="548"/>
    </location>
</feature>
<organism evidence="5 6">
    <name type="scientific">Okibacterium fritillariae</name>
    <dbReference type="NCBI Taxonomy" id="123320"/>
    <lineage>
        <taxon>Bacteria</taxon>
        <taxon>Bacillati</taxon>
        <taxon>Actinomycetota</taxon>
        <taxon>Actinomycetes</taxon>
        <taxon>Micrococcales</taxon>
        <taxon>Microbacteriaceae</taxon>
        <taxon>Okibacterium</taxon>
    </lineage>
</organism>
<evidence type="ECO:0000313" key="6">
    <source>
        <dbReference type="Proteomes" id="UP000190857"/>
    </source>
</evidence>
<name>A0A1T5JQ29_9MICO</name>
<feature type="transmembrane region" description="Helical" evidence="1">
    <location>
        <begin position="258"/>
        <end position="282"/>
    </location>
</feature>
<evidence type="ECO:0000256" key="2">
    <source>
        <dbReference type="SAM" id="SignalP"/>
    </source>
</evidence>
<reference evidence="5 6" key="1">
    <citation type="submission" date="2017-02" db="EMBL/GenBank/DDBJ databases">
        <authorList>
            <person name="Peterson S.W."/>
        </authorList>
    </citation>
    <scope>NUCLEOTIDE SEQUENCE [LARGE SCALE GENOMIC DNA]</scope>
    <source>
        <strain evidence="5 6">VKM Ac-2059</strain>
    </source>
</reference>
<dbReference type="EMBL" id="FUZP01000001">
    <property type="protein sequence ID" value="SKC53486.1"/>
    <property type="molecule type" value="Genomic_DNA"/>
</dbReference>
<evidence type="ECO:0000256" key="1">
    <source>
        <dbReference type="SAM" id="Phobius"/>
    </source>
</evidence>
<gene>
    <name evidence="5" type="ORF">SAMN06309945_1756</name>
</gene>
<keyword evidence="6" id="KW-1185">Reference proteome</keyword>